<accession>A0AAN4Z0X6</accession>
<name>A0AAN4Z0X6_9BILA</name>
<keyword evidence="2" id="KW-1185">Reference proteome</keyword>
<organism evidence="1 2">
    <name type="scientific">Pristionchus mayeri</name>
    <dbReference type="NCBI Taxonomy" id="1317129"/>
    <lineage>
        <taxon>Eukaryota</taxon>
        <taxon>Metazoa</taxon>
        <taxon>Ecdysozoa</taxon>
        <taxon>Nematoda</taxon>
        <taxon>Chromadorea</taxon>
        <taxon>Rhabditida</taxon>
        <taxon>Rhabditina</taxon>
        <taxon>Diplogasteromorpha</taxon>
        <taxon>Diplogasteroidea</taxon>
        <taxon>Neodiplogasteridae</taxon>
        <taxon>Pristionchus</taxon>
    </lineage>
</organism>
<reference evidence="2" key="1">
    <citation type="submission" date="2022-10" db="EMBL/GenBank/DDBJ databases">
        <title>Genome assembly of Pristionchus species.</title>
        <authorList>
            <person name="Yoshida K."/>
            <person name="Sommer R.J."/>
        </authorList>
    </citation>
    <scope>NUCLEOTIDE SEQUENCE [LARGE SCALE GENOMIC DNA]</scope>
    <source>
        <strain evidence="2">RS5460</strain>
    </source>
</reference>
<gene>
    <name evidence="1" type="ORF">PMAYCL1PPCAC_00118</name>
</gene>
<comment type="caution">
    <text evidence="1">The sequence shown here is derived from an EMBL/GenBank/DDBJ whole genome shotgun (WGS) entry which is preliminary data.</text>
</comment>
<feature type="non-terminal residue" evidence="1">
    <location>
        <position position="94"/>
    </location>
</feature>
<dbReference type="AlphaFoldDB" id="A0AAN4Z0X6"/>
<proteinExistence type="predicted"/>
<protein>
    <submittedName>
        <fullName evidence="1">Uncharacterized protein</fullName>
    </submittedName>
</protein>
<evidence type="ECO:0000313" key="2">
    <source>
        <dbReference type="Proteomes" id="UP001328107"/>
    </source>
</evidence>
<evidence type="ECO:0000313" key="1">
    <source>
        <dbReference type="EMBL" id="GMR29923.1"/>
    </source>
</evidence>
<dbReference type="EMBL" id="BTRK01000001">
    <property type="protein sequence ID" value="GMR29923.1"/>
    <property type="molecule type" value="Genomic_DNA"/>
</dbReference>
<dbReference type="Proteomes" id="UP001328107">
    <property type="component" value="Unassembled WGS sequence"/>
</dbReference>
<feature type="non-terminal residue" evidence="1">
    <location>
        <position position="1"/>
    </location>
</feature>
<sequence length="94" mass="10514">YTRESQLFDNWGDARSDLLNNYVPVTVENTNQTNAASILRDTKDSASLLFVVPQTEAYSDRVAAEKDSLDTGNMMSSLVEQKVLFFAPTMEQSD</sequence>